<evidence type="ECO:0000256" key="1">
    <source>
        <dbReference type="ARBA" id="ARBA00023015"/>
    </source>
</evidence>
<reference evidence="6" key="1">
    <citation type="submission" date="2019-05" db="EMBL/GenBank/DDBJ databases">
        <title>Isolation, diversity and antifungal activity of Actinobacteria from wheat.</title>
        <authorList>
            <person name="Yu B."/>
        </authorList>
    </citation>
    <scope>NUCLEOTIDE SEQUENCE [LARGE SCALE GENOMIC DNA]</scope>
    <source>
        <strain evidence="6">NEAU-HEGS1-5</strain>
    </source>
</reference>
<feature type="domain" description="HTH tetR-type" evidence="5">
    <location>
        <begin position="11"/>
        <end position="70"/>
    </location>
</feature>
<dbReference type="PROSITE" id="PS50977">
    <property type="entry name" value="HTH_TETR_2"/>
    <property type="match status" value="1"/>
</dbReference>
<dbReference type="Pfam" id="PF21597">
    <property type="entry name" value="TetR_C_43"/>
    <property type="match status" value="1"/>
</dbReference>
<evidence type="ECO:0000313" key="7">
    <source>
        <dbReference type="Proteomes" id="UP000309033"/>
    </source>
</evidence>
<dbReference type="GO" id="GO:0003700">
    <property type="term" value="F:DNA-binding transcription factor activity"/>
    <property type="evidence" value="ECO:0007669"/>
    <property type="project" value="TreeGrafter"/>
</dbReference>
<dbReference type="Proteomes" id="UP000309033">
    <property type="component" value="Unassembled WGS sequence"/>
</dbReference>
<dbReference type="OrthoDB" id="3295174at2"/>
<gene>
    <name evidence="6" type="ORF">FED44_20995</name>
</gene>
<keyword evidence="7" id="KW-1185">Reference proteome</keyword>
<dbReference type="InterPro" id="IPR009057">
    <property type="entry name" value="Homeodomain-like_sf"/>
</dbReference>
<dbReference type="InterPro" id="IPR036271">
    <property type="entry name" value="Tet_transcr_reg_TetR-rel_C_sf"/>
</dbReference>
<organism evidence="6 7">
    <name type="scientific">Microbispora triticiradicis</name>
    <dbReference type="NCBI Taxonomy" id="2200763"/>
    <lineage>
        <taxon>Bacteria</taxon>
        <taxon>Bacillati</taxon>
        <taxon>Actinomycetota</taxon>
        <taxon>Actinomycetes</taxon>
        <taxon>Streptosporangiales</taxon>
        <taxon>Streptosporangiaceae</taxon>
        <taxon>Microbispora</taxon>
    </lineage>
</organism>
<evidence type="ECO:0000259" key="5">
    <source>
        <dbReference type="PROSITE" id="PS50977"/>
    </source>
</evidence>
<accession>A0A5R8YU75</accession>
<sequence>MTDRQQRADARRNHGRILEVARIVVEEQGTQASLRDIARRAEVGMGTLYRHFPTREALLEALLRQRFDHLAARAGELAGGGDPHAALLEWLREFVDGAAAYRGLSASMMTTIGDESSPLHASCAAMREAAGRLLRRAQDDGRIRPDVTRIDLFALVNAVGWIAEQAPSLAARRDHLFSLVMDGLAAGGVSGPGRRPED</sequence>
<dbReference type="SUPFAM" id="SSF46689">
    <property type="entry name" value="Homeodomain-like"/>
    <property type="match status" value="1"/>
</dbReference>
<keyword evidence="2 4" id="KW-0238">DNA-binding</keyword>
<dbReference type="EMBL" id="VANP01000008">
    <property type="protein sequence ID" value="TLP56921.1"/>
    <property type="molecule type" value="Genomic_DNA"/>
</dbReference>
<comment type="caution">
    <text evidence="6">The sequence shown here is derived from an EMBL/GenBank/DDBJ whole genome shotgun (WGS) entry which is preliminary data.</text>
</comment>
<dbReference type="SUPFAM" id="SSF48498">
    <property type="entry name" value="Tetracyclin repressor-like, C-terminal domain"/>
    <property type="match status" value="1"/>
</dbReference>
<dbReference type="PRINTS" id="PR00455">
    <property type="entry name" value="HTHTETR"/>
</dbReference>
<dbReference type="AlphaFoldDB" id="A0A5R8YU75"/>
<dbReference type="Gene3D" id="1.10.357.10">
    <property type="entry name" value="Tetracycline Repressor, domain 2"/>
    <property type="match status" value="1"/>
</dbReference>
<dbReference type="InterPro" id="IPR001647">
    <property type="entry name" value="HTH_TetR"/>
</dbReference>
<evidence type="ECO:0000256" key="2">
    <source>
        <dbReference type="ARBA" id="ARBA00023125"/>
    </source>
</evidence>
<proteinExistence type="predicted"/>
<name>A0A5R8YU75_9ACTN</name>
<feature type="DNA-binding region" description="H-T-H motif" evidence="4">
    <location>
        <begin position="33"/>
        <end position="52"/>
    </location>
</feature>
<dbReference type="Pfam" id="PF00440">
    <property type="entry name" value="TetR_N"/>
    <property type="match status" value="1"/>
</dbReference>
<keyword evidence="1" id="KW-0805">Transcription regulation</keyword>
<dbReference type="GO" id="GO:0000976">
    <property type="term" value="F:transcription cis-regulatory region binding"/>
    <property type="evidence" value="ECO:0007669"/>
    <property type="project" value="TreeGrafter"/>
</dbReference>
<dbReference type="InterPro" id="IPR050109">
    <property type="entry name" value="HTH-type_TetR-like_transc_reg"/>
</dbReference>
<evidence type="ECO:0000256" key="4">
    <source>
        <dbReference type="PROSITE-ProRule" id="PRU00335"/>
    </source>
</evidence>
<evidence type="ECO:0000313" key="6">
    <source>
        <dbReference type="EMBL" id="TLP56921.1"/>
    </source>
</evidence>
<dbReference type="PANTHER" id="PTHR30055">
    <property type="entry name" value="HTH-TYPE TRANSCRIPTIONAL REGULATOR RUTR"/>
    <property type="match status" value="1"/>
</dbReference>
<dbReference type="InterPro" id="IPR049445">
    <property type="entry name" value="TetR_SbtR-like_C"/>
</dbReference>
<evidence type="ECO:0000256" key="3">
    <source>
        <dbReference type="ARBA" id="ARBA00023163"/>
    </source>
</evidence>
<dbReference type="PANTHER" id="PTHR30055:SF234">
    <property type="entry name" value="HTH-TYPE TRANSCRIPTIONAL REGULATOR BETI"/>
    <property type="match status" value="1"/>
</dbReference>
<keyword evidence="3" id="KW-0804">Transcription</keyword>
<protein>
    <submittedName>
        <fullName evidence="6">TetR/AcrR family transcriptional regulator</fullName>
    </submittedName>
</protein>